<dbReference type="Proteomes" id="UP000325415">
    <property type="component" value="Unassembled WGS sequence"/>
</dbReference>
<name>A0A5N6RYS4_9BIFI</name>
<dbReference type="RefSeq" id="WP_152581392.1">
    <property type="nucleotide sequence ID" value="NZ_JAKVIV010000001.1"/>
</dbReference>
<evidence type="ECO:0000313" key="2">
    <source>
        <dbReference type="EMBL" id="KAE8127181.1"/>
    </source>
</evidence>
<dbReference type="InterPro" id="IPR004347">
    <property type="entry name" value="Pup_ligase/deamidase"/>
</dbReference>
<dbReference type="Pfam" id="PF03136">
    <property type="entry name" value="Pup_ligase"/>
    <property type="match status" value="2"/>
</dbReference>
<gene>
    <name evidence="2" type="ORF">DDE84_09155</name>
</gene>
<proteinExistence type="predicted"/>
<dbReference type="GeneID" id="78127848"/>
<dbReference type="GO" id="GO:0005524">
    <property type="term" value="F:ATP binding"/>
    <property type="evidence" value="ECO:0007669"/>
    <property type="project" value="TreeGrafter"/>
</dbReference>
<dbReference type="PANTHER" id="PTHR42307">
    <property type="entry name" value="PUP DEAMIDASE/DEPUPYLASE"/>
    <property type="match status" value="1"/>
</dbReference>
<evidence type="ECO:0000313" key="3">
    <source>
        <dbReference type="Proteomes" id="UP000325415"/>
    </source>
</evidence>
<evidence type="ECO:0000256" key="1">
    <source>
        <dbReference type="SAM" id="MobiDB-lite"/>
    </source>
</evidence>
<accession>A0A5N6RYS4</accession>
<reference evidence="2 3" key="1">
    <citation type="submission" date="2018-04" db="EMBL/GenBank/DDBJ databases">
        <authorList>
            <person name="Eckel V.P."/>
            <person name="Vogel R.F."/>
        </authorList>
    </citation>
    <scope>NUCLEOTIDE SEQUENCE [LARGE SCALE GENOMIC DNA]</scope>
    <source>
        <strain evidence="3">TMW 2.1764</strain>
    </source>
</reference>
<organism evidence="2 3">
    <name type="scientific">Bifidobacterium tibiigranuli</name>
    <dbReference type="NCBI Taxonomy" id="2172043"/>
    <lineage>
        <taxon>Bacteria</taxon>
        <taxon>Bacillati</taxon>
        <taxon>Actinomycetota</taxon>
        <taxon>Actinomycetes</taxon>
        <taxon>Bifidobacteriales</taxon>
        <taxon>Bifidobacteriaceae</taxon>
        <taxon>Bifidobacterium</taxon>
    </lineage>
</organism>
<comment type="caution">
    <text evidence="2">The sequence shown here is derived from an EMBL/GenBank/DDBJ whole genome shotgun (WGS) entry which is preliminary data.</text>
</comment>
<dbReference type="GO" id="GO:0010498">
    <property type="term" value="P:proteasomal protein catabolic process"/>
    <property type="evidence" value="ECO:0007669"/>
    <property type="project" value="InterPro"/>
</dbReference>
<feature type="region of interest" description="Disordered" evidence="1">
    <location>
        <begin position="1"/>
        <end position="20"/>
    </location>
</feature>
<protein>
    <submittedName>
        <fullName evidence="2">Pup--protein ligase</fullName>
    </submittedName>
</protein>
<dbReference type="AlphaFoldDB" id="A0A5N6RYS4"/>
<dbReference type="GO" id="GO:0070490">
    <property type="term" value="P:protein pupylation"/>
    <property type="evidence" value="ECO:0007669"/>
    <property type="project" value="TreeGrafter"/>
</dbReference>
<keyword evidence="3" id="KW-1185">Reference proteome</keyword>
<dbReference type="PANTHER" id="PTHR42307:SF3">
    <property type="entry name" value="PUP--PROTEIN LIGASE"/>
    <property type="match status" value="1"/>
</dbReference>
<dbReference type="GO" id="GO:0019941">
    <property type="term" value="P:modification-dependent protein catabolic process"/>
    <property type="evidence" value="ECO:0007669"/>
    <property type="project" value="InterPro"/>
</dbReference>
<keyword evidence="2" id="KW-0436">Ligase</keyword>
<dbReference type="OrthoDB" id="9760627at2"/>
<dbReference type="GO" id="GO:0016874">
    <property type="term" value="F:ligase activity"/>
    <property type="evidence" value="ECO:0007669"/>
    <property type="project" value="UniProtKB-KW"/>
</dbReference>
<sequence>MPQLRESGNDGASQGPQEDLEQDGFARIFGIETEYGVSVTGADKPCDAATVAMAMFRPVVTRSRSTNTYLPNGARLYLDVGSHPEYATAEARDPHTALAQDLAGEQVMRQLALDAQQRLRPAYGEGATVHLFKNNVDSAGHSFGCHENYLVRRFVSLRDVERELLPFLITRQVFSGAGRLSGRGLVISQRADYLDESISSATTRARPMVNTRDEPHADPERYRRLHVIIGDSNRSQYAGLMKLATTHLVLCVIEQAARLGVESGFECCALQDPSSANRAISRDVRCGGTPLKLADPGGFTRARAEYGATGPAAAGGSSTDGGSATVDALGMQRYYAAVVARFLERYGAQVHEAMPRLDIDMVMHEWARLLDCLAAGDFAALDNQVDWIAKQTLFEALRRRHPAAAEARFAQLDLDYHDVANGTVYDSLVRHGAMRTIISADEAREAMTRPPQDTRAALRGAFVAKALQRDVRFSCDWTRLTLGSSGQDAERAEAVMLDPFETQASEDYRRLMQQLEA</sequence>
<dbReference type="EMBL" id="QDAG01000009">
    <property type="protein sequence ID" value="KAE8127181.1"/>
    <property type="molecule type" value="Genomic_DNA"/>
</dbReference>